<protein>
    <recommendedName>
        <fullName evidence="1">NodB homology domain-containing protein</fullName>
    </recommendedName>
</protein>
<dbReference type="GO" id="GO:0005975">
    <property type="term" value="P:carbohydrate metabolic process"/>
    <property type="evidence" value="ECO:0007669"/>
    <property type="project" value="InterPro"/>
</dbReference>
<evidence type="ECO:0000259" key="1">
    <source>
        <dbReference type="PROSITE" id="PS51677"/>
    </source>
</evidence>
<dbReference type="Proteomes" id="UP000076964">
    <property type="component" value="Unassembled WGS sequence"/>
</dbReference>
<name>A0A177E6L3_9BACT</name>
<dbReference type="Gene3D" id="3.20.20.370">
    <property type="entry name" value="Glycoside hydrolase/deacetylase"/>
    <property type="match status" value="1"/>
</dbReference>
<gene>
    <name evidence="2" type="ORF">TH606_10105</name>
</gene>
<sequence length="273" mass="31311">MYRFWRVLPPRVKRRFLLFLGAGLPFCSVILKPGFRRIAPLMAGSGMLALDIFVPQLNLFSKSFWRASRVTQAVSLTFDDGPDPRITPGLLDLLAEHQVKASFFVLAERAKKFPEIVRRIENEGHELAFHGLDHQKIWKLSLKNFAEKTEKGLGILRSLSSQNITWYRPPHGFIRFDQYLWLRKKGLRLAGWTIGVWDTDQEVTPEEISERVLTSLRPGDILLLHDGVADRLRPQWAMLKALENTLPVLRKQGLSFLTLSSLWALNQGEPLAF</sequence>
<comment type="caution">
    <text evidence="2">The sequence shown here is derived from an EMBL/GenBank/DDBJ whole genome shotgun (WGS) entry which is preliminary data.</text>
</comment>
<evidence type="ECO:0000313" key="3">
    <source>
        <dbReference type="Proteomes" id="UP000076964"/>
    </source>
</evidence>
<organism evidence="2 3">
    <name type="scientific">Thermodesulfatator autotrophicus</name>
    <dbReference type="NCBI Taxonomy" id="1795632"/>
    <lineage>
        <taxon>Bacteria</taxon>
        <taxon>Pseudomonadati</taxon>
        <taxon>Thermodesulfobacteriota</taxon>
        <taxon>Thermodesulfobacteria</taxon>
        <taxon>Thermodesulfobacteriales</taxon>
        <taxon>Thermodesulfatatoraceae</taxon>
        <taxon>Thermodesulfatator</taxon>
    </lineage>
</organism>
<reference evidence="2 3" key="1">
    <citation type="submission" date="2016-02" db="EMBL/GenBank/DDBJ databases">
        <title>Draft genome sequence of Thermodesulfatator sp. S606.</title>
        <authorList>
            <person name="Lai Q."/>
            <person name="Cao J."/>
            <person name="Dupont S."/>
            <person name="Shao Z."/>
            <person name="Jebbar M."/>
            <person name="Alain K."/>
        </authorList>
    </citation>
    <scope>NUCLEOTIDE SEQUENCE [LARGE SCALE GENOMIC DNA]</scope>
    <source>
        <strain evidence="2 3">S606</strain>
    </source>
</reference>
<proteinExistence type="predicted"/>
<feature type="domain" description="NodB homology" evidence="1">
    <location>
        <begin position="72"/>
        <end position="257"/>
    </location>
</feature>
<dbReference type="InterPro" id="IPR050248">
    <property type="entry name" value="Polysacc_deacetylase_ArnD"/>
</dbReference>
<dbReference type="RefSeq" id="WP_068543615.1">
    <property type="nucleotide sequence ID" value="NZ_LSFI01000058.1"/>
</dbReference>
<evidence type="ECO:0000313" key="2">
    <source>
        <dbReference type="EMBL" id="OAG26852.1"/>
    </source>
</evidence>
<dbReference type="CDD" id="cd10959">
    <property type="entry name" value="CE4_NodB_like_3"/>
    <property type="match status" value="1"/>
</dbReference>
<dbReference type="PANTHER" id="PTHR10587:SF137">
    <property type="entry name" value="4-DEOXY-4-FORMAMIDO-L-ARABINOSE-PHOSPHOUNDECAPRENOL DEFORMYLASE ARND-RELATED"/>
    <property type="match status" value="1"/>
</dbReference>
<dbReference type="EMBL" id="LSFI01000058">
    <property type="protein sequence ID" value="OAG26852.1"/>
    <property type="molecule type" value="Genomic_DNA"/>
</dbReference>
<dbReference type="InterPro" id="IPR011330">
    <property type="entry name" value="Glyco_hydro/deAcase_b/a-brl"/>
</dbReference>
<dbReference type="Pfam" id="PF01522">
    <property type="entry name" value="Polysacc_deac_1"/>
    <property type="match status" value="1"/>
</dbReference>
<keyword evidence="3" id="KW-1185">Reference proteome</keyword>
<dbReference type="GO" id="GO:0016810">
    <property type="term" value="F:hydrolase activity, acting on carbon-nitrogen (but not peptide) bonds"/>
    <property type="evidence" value="ECO:0007669"/>
    <property type="project" value="InterPro"/>
</dbReference>
<accession>A0A177E6L3</accession>
<dbReference type="InterPro" id="IPR002509">
    <property type="entry name" value="NODB_dom"/>
</dbReference>
<dbReference type="PANTHER" id="PTHR10587">
    <property type="entry name" value="GLYCOSYL TRANSFERASE-RELATED"/>
    <property type="match status" value="1"/>
</dbReference>
<dbReference type="OrthoDB" id="9812065at2"/>
<dbReference type="STRING" id="1795632.TH606_10105"/>
<dbReference type="PROSITE" id="PS51677">
    <property type="entry name" value="NODB"/>
    <property type="match status" value="1"/>
</dbReference>
<dbReference type="SUPFAM" id="SSF88713">
    <property type="entry name" value="Glycoside hydrolase/deacetylase"/>
    <property type="match status" value="1"/>
</dbReference>
<dbReference type="AlphaFoldDB" id="A0A177E6L3"/>